<dbReference type="EMBL" id="AMRM01000020">
    <property type="protein sequence ID" value="EKF17671.1"/>
    <property type="molecule type" value="Genomic_DNA"/>
</dbReference>
<dbReference type="CDD" id="cd00082">
    <property type="entry name" value="HisKA"/>
    <property type="match status" value="1"/>
</dbReference>
<evidence type="ECO:0000256" key="3">
    <source>
        <dbReference type="ARBA" id="ARBA00012438"/>
    </source>
</evidence>
<sequence>MKDRSFFSSIAFRLPFVIIFICGLVLGLSLIAIHGLTSARMEMTSYGSSAFASLAKASTISRRISALLSAAPFLPNSTSPYRLSSESLEVAKQIDELTGFIRSRPPGGSADPEEEAQTGKVLALLLVLRRETLSLAEIADEAQDHKAMATAQIARIEAERDERYLDPQLGDAFHRIALSAAASESLLHLGEMRRRFLQASAPVRADLGQSEAEAGRAGFLAAYEHLFEMRKRYLARLSAIRSTVVRLRSASQQLAAAMEAQTVRTGETLSAGFETTSQTLNRLRGMIVLALLLVMALSVYAIRSAVRISQAITRISNGMEHLTRGDRDAEPPRFDGSETELRKLVRAFASFKASVDRVSRLRGTAETAARTIRSTFRSMNEGIAIFDRTGRPITMNHRIIALMRAPTSARKLKARHFVSGIAELDPGLLPHGEEDAGTLRAPTVIRSRGTGARVLEISLSRQPGERVVMLVRDVTEAEQQEQEARRAQRLDGLMLMTHQVSHEVGNMIGVITGSLGMLEKAGRLDDGQQRHLARIRKAAERGKSLASSMLSVASQQALAPSRVDVGSLLHGMADILEMAVGPRCTVRLDVRKPLPAVCLDPAVFEQAVFNLCINAAAAMPEGGEITIDASARRDVLAVEVRDRGVGMAAEVVDRAFEPYFTTRRAEGGTGLGLAVVYGFVRQSGGTVSIRSRPGKGTRVEMLFPTAPHPADNASSR</sequence>
<evidence type="ECO:0000256" key="6">
    <source>
        <dbReference type="ARBA" id="ARBA00022777"/>
    </source>
</evidence>
<dbReference type="InterPro" id="IPR005467">
    <property type="entry name" value="His_kinase_dom"/>
</dbReference>
<evidence type="ECO:0000256" key="2">
    <source>
        <dbReference type="ARBA" id="ARBA00004370"/>
    </source>
</evidence>
<dbReference type="SUPFAM" id="SSF47384">
    <property type="entry name" value="Homodimeric domain of signal transducing histidine kinase"/>
    <property type="match status" value="1"/>
</dbReference>
<dbReference type="RefSeq" id="WP_008598183.1">
    <property type="nucleotide sequence ID" value="NZ_AMRM01000020.1"/>
</dbReference>
<dbReference type="InterPro" id="IPR003660">
    <property type="entry name" value="HAMP_dom"/>
</dbReference>
<dbReference type="OrthoDB" id="9805722at2"/>
<evidence type="ECO:0000256" key="7">
    <source>
        <dbReference type="SAM" id="Phobius"/>
    </source>
</evidence>
<evidence type="ECO:0000256" key="4">
    <source>
        <dbReference type="ARBA" id="ARBA00022553"/>
    </source>
</evidence>
<dbReference type="GO" id="GO:0000155">
    <property type="term" value="F:phosphorelay sensor kinase activity"/>
    <property type="evidence" value="ECO:0007669"/>
    <property type="project" value="InterPro"/>
</dbReference>
<reference evidence="10 11" key="1">
    <citation type="journal article" date="2012" name="J. Bacteriol.">
        <title>Genome Sequence of Nitratireductor pacificus Type Strain pht-3B.</title>
        <authorList>
            <person name="Lai Q."/>
            <person name="Li G."/>
            <person name="Shao Z."/>
        </authorList>
    </citation>
    <scope>NUCLEOTIDE SEQUENCE [LARGE SCALE GENOMIC DNA]</scope>
    <source>
        <strain evidence="11">pht-3B</strain>
    </source>
</reference>
<dbReference type="EC" id="2.7.13.3" evidence="3"/>
<evidence type="ECO:0000259" key="9">
    <source>
        <dbReference type="PROSITE" id="PS50885"/>
    </source>
</evidence>
<dbReference type="Gene3D" id="1.10.287.130">
    <property type="match status" value="1"/>
</dbReference>
<gene>
    <name evidence="10" type="ORF">NA2_16467</name>
</gene>
<protein>
    <recommendedName>
        <fullName evidence="3">histidine kinase</fullName>
        <ecNumber evidence="3">2.7.13.3</ecNumber>
    </recommendedName>
</protein>
<keyword evidence="11" id="KW-1185">Reference proteome</keyword>
<dbReference type="InterPro" id="IPR004358">
    <property type="entry name" value="Sig_transdc_His_kin-like_C"/>
</dbReference>
<feature type="transmembrane region" description="Helical" evidence="7">
    <location>
        <begin position="12"/>
        <end position="33"/>
    </location>
</feature>
<dbReference type="Gene3D" id="6.10.340.10">
    <property type="match status" value="1"/>
</dbReference>
<keyword evidence="7" id="KW-0812">Transmembrane</keyword>
<dbReference type="InterPro" id="IPR036890">
    <property type="entry name" value="HATPase_C_sf"/>
</dbReference>
<keyword evidence="5" id="KW-0808">Transferase</keyword>
<feature type="domain" description="HAMP" evidence="9">
    <location>
        <begin position="306"/>
        <end position="360"/>
    </location>
</feature>
<comment type="subcellular location">
    <subcellularLocation>
        <location evidence="2">Membrane</location>
    </subcellularLocation>
</comment>
<dbReference type="Gene3D" id="3.30.565.10">
    <property type="entry name" value="Histidine kinase-like ATPase, C-terminal domain"/>
    <property type="match status" value="1"/>
</dbReference>
<dbReference type="PANTHER" id="PTHR43065:SF42">
    <property type="entry name" value="TWO-COMPONENT SENSOR PPRA"/>
    <property type="match status" value="1"/>
</dbReference>
<evidence type="ECO:0000256" key="5">
    <source>
        <dbReference type="ARBA" id="ARBA00022679"/>
    </source>
</evidence>
<dbReference type="SUPFAM" id="SSF55874">
    <property type="entry name" value="ATPase domain of HSP90 chaperone/DNA topoisomerase II/histidine kinase"/>
    <property type="match status" value="1"/>
</dbReference>
<dbReference type="PATRIC" id="fig|391937.3.peg.3380"/>
<keyword evidence="7" id="KW-0472">Membrane</keyword>
<dbReference type="InterPro" id="IPR036097">
    <property type="entry name" value="HisK_dim/P_sf"/>
</dbReference>
<evidence type="ECO:0000313" key="11">
    <source>
        <dbReference type="Proteomes" id="UP000006786"/>
    </source>
</evidence>
<evidence type="ECO:0000259" key="8">
    <source>
        <dbReference type="PROSITE" id="PS50109"/>
    </source>
</evidence>
<name>K2M6C0_9HYPH</name>
<dbReference type="SMART" id="SM00387">
    <property type="entry name" value="HATPase_c"/>
    <property type="match status" value="1"/>
</dbReference>
<feature type="domain" description="Histidine kinase" evidence="8">
    <location>
        <begin position="499"/>
        <end position="707"/>
    </location>
</feature>
<dbReference type="SMART" id="SM00388">
    <property type="entry name" value="HisKA"/>
    <property type="match status" value="1"/>
</dbReference>
<dbReference type="InterPro" id="IPR003661">
    <property type="entry name" value="HisK_dim/P_dom"/>
</dbReference>
<dbReference type="PANTHER" id="PTHR43065">
    <property type="entry name" value="SENSOR HISTIDINE KINASE"/>
    <property type="match status" value="1"/>
</dbReference>
<keyword evidence="4" id="KW-0597">Phosphoprotein</keyword>
<accession>K2M6C0</accession>
<keyword evidence="7" id="KW-1133">Transmembrane helix</keyword>
<dbReference type="PROSITE" id="PS50109">
    <property type="entry name" value="HIS_KIN"/>
    <property type="match status" value="1"/>
</dbReference>
<organism evidence="10 11">
    <name type="scientific">Nitratireductor pacificus pht-3B</name>
    <dbReference type="NCBI Taxonomy" id="391937"/>
    <lineage>
        <taxon>Bacteria</taxon>
        <taxon>Pseudomonadati</taxon>
        <taxon>Pseudomonadota</taxon>
        <taxon>Alphaproteobacteria</taxon>
        <taxon>Hyphomicrobiales</taxon>
        <taxon>Phyllobacteriaceae</taxon>
        <taxon>Nitratireductor</taxon>
    </lineage>
</organism>
<dbReference type="Proteomes" id="UP000006786">
    <property type="component" value="Unassembled WGS sequence"/>
</dbReference>
<dbReference type="InterPro" id="IPR003594">
    <property type="entry name" value="HATPase_dom"/>
</dbReference>
<evidence type="ECO:0000256" key="1">
    <source>
        <dbReference type="ARBA" id="ARBA00000085"/>
    </source>
</evidence>
<dbReference type="eggNOG" id="COG5000">
    <property type="taxonomic scope" value="Bacteria"/>
</dbReference>
<comment type="caution">
    <text evidence="10">The sequence shown here is derived from an EMBL/GenBank/DDBJ whole genome shotgun (WGS) entry which is preliminary data.</text>
</comment>
<feature type="transmembrane region" description="Helical" evidence="7">
    <location>
        <begin position="283"/>
        <end position="302"/>
    </location>
</feature>
<dbReference type="STRING" id="391937.NA2_16467"/>
<dbReference type="Pfam" id="PF02518">
    <property type="entry name" value="HATPase_c"/>
    <property type="match status" value="1"/>
</dbReference>
<dbReference type="PRINTS" id="PR00344">
    <property type="entry name" value="BCTRLSENSOR"/>
</dbReference>
<comment type="catalytic activity">
    <reaction evidence="1">
        <text>ATP + protein L-histidine = ADP + protein N-phospho-L-histidine.</text>
        <dbReference type="EC" id="2.7.13.3"/>
    </reaction>
</comment>
<dbReference type="AlphaFoldDB" id="K2M6C0"/>
<dbReference type="GO" id="GO:0016020">
    <property type="term" value="C:membrane"/>
    <property type="evidence" value="ECO:0007669"/>
    <property type="project" value="UniProtKB-SubCell"/>
</dbReference>
<evidence type="ECO:0000313" key="10">
    <source>
        <dbReference type="EMBL" id="EKF17671.1"/>
    </source>
</evidence>
<keyword evidence="6 10" id="KW-0418">Kinase</keyword>
<proteinExistence type="predicted"/>
<dbReference type="PROSITE" id="PS50885">
    <property type="entry name" value="HAMP"/>
    <property type="match status" value="1"/>
</dbReference>